<dbReference type="InterPro" id="IPR003961">
    <property type="entry name" value="FN3_dom"/>
</dbReference>
<evidence type="ECO:0000259" key="11">
    <source>
        <dbReference type="PROSITE" id="PS50853"/>
    </source>
</evidence>
<dbReference type="PROSITE" id="PS50853">
    <property type="entry name" value="FN3"/>
    <property type="match status" value="1"/>
</dbReference>
<dbReference type="GO" id="GO:0004896">
    <property type="term" value="F:cytokine receptor activity"/>
    <property type="evidence" value="ECO:0007669"/>
    <property type="project" value="InterPro"/>
</dbReference>
<evidence type="ECO:0000256" key="1">
    <source>
        <dbReference type="ARBA" id="ARBA00004479"/>
    </source>
</evidence>
<dbReference type="OrthoDB" id="8897483at2759"/>
<reference evidence="12" key="2">
    <citation type="submission" date="2025-08" db="UniProtKB">
        <authorList>
            <consortium name="Ensembl"/>
        </authorList>
    </citation>
    <scope>IDENTIFICATION</scope>
</reference>
<evidence type="ECO:0000256" key="8">
    <source>
        <dbReference type="SAM" id="MobiDB-lite"/>
    </source>
</evidence>
<keyword evidence="7" id="KW-0325">Glycoprotein</keyword>
<keyword evidence="13" id="KW-1185">Reference proteome</keyword>
<accession>A0A8C9S3L2</accession>
<dbReference type="Ensembl" id="ENSSFOT00015029694.2">
    <property type="protein sequence ID" value="ENSSFOP00015029358.1"/>
    <property type="gene ID" value="ENSSFOG00015018884.2"/>
</dbReference>
<keyword evidence="6" id="KW-0675">Receptor</keyword>
<evidence type="ECO:0000256" key="9">
    <source>
        <dbReference type="SAM" id="Phobius"/>
    </source>
</evidence>
<feature type="transmembrane region" description="Helical" evidence="9">
    <location>
        <begin position="233"/>
        <end position="255"/>
    </location>
</feature>
<dbReference type="InterPro" id="IPR003531">
    <property type="entry name" value="Hempt_rcpt_S_F1_CS"/>
</dbReference>
<gene>
    <name evidence="12" type="primary">il21r.2</name>
</gene>
<dbReference type="InterPro" id="IPR013783">
    <property type="entry name" value="Ig-like_fold"/>
</dbReference>
<comment type="subcellular location">
    <subcellularLocation>
        <location evidence="1">Membrane</location>
        <topology evidence="1">Single-pass type I membrane protein</topology>
    </subcellularLocation>
</comment>
<keyword evidence="4 9" id="KW-1133">Transmembrane helix</keyword>
<dbReference type="InterPro" id="IPR036116">
    <property type="entry name" value="FN3_sf"/>
</dbReference>
<dbReference type="PROSITE" id="PS01355">
    <property type="entry name" value="HEMATOPO_REC_S_F1"/>
    <property type="match status" value="1"/>
</dbReference>
<dbReference type="Proteomes" id="UP000694397">
    <property type="component" value="Chromosome 5"/>
</dbReference>
<evidence type="ECO:0000256" key="2">
    <source>
        <dbReference type="ARBA" id="ARBA00022692"/>
    </source>
</evidence>
<sequence length="457" mass="52341">MKLLLSIIWIIKFQIGLIQVRAQNNGLLCVNDYSHTINCEMNIKTEASSMKNTSLEFFSIGISTSFQCLLRNVKEKYRCIIYGDKLAFSEYSEFRVTLYTMWNGKPNQTVIYTNYIPKDHIKPTTPRNLTVFLNSGHYHFMWDCGYDKDNYIFQSLKYMLLLYKNGDPNNSKTYHPMNNTYYIEDGNLDPNTEYVGKVRSSPMSPYKGYWSDWSNTVQWRTKERKGLQKPRPFLIFGGITYLVCVVASVLLLLLFRLTGSLKIKAFSKIPTPAPYFQPLYTMYKGNFKNWLLYPSYMGETFKMDELLKIDTLIEAKPHEENFQPCTHHLTKCHVPYISHLGKNWAVEDKNNFIESPVLPSGKASVTETLNSESLEMGGPSEDDSGCEHLSPSLASSGTHEVASEEPWSQGYQDNYCTLADTQIGLFPAITLTNSSRKPLVFHCPLSSQVDLSAKNDH</sequence>
<dbReference type="Gene3D" id="2.60.40.10">
    <property type="entry name" value="Immunoglobulins"/>
    <property type="match status" value="1"/>
</dbReference>
<feature type="signal peptide" evidence="10">
    <location>
        <begin position="1"/>
        <end position="22"/>
    </location>
</feature>
<reference evidence="12" key="3">
    <citation type="submission" date="2025-09" db="UniProtKB">
        <authorList>
            <consortium name="Ensembl"/>
        </authorList>
    </citation>
    <scope>IDENTIFICATION</scope>
</reference>
<evidence type="ECO:0000256" key="7">
    <source>
        <dbReference type="ARBA" id="ARBA00023180"/>
    </source>
</evidence>
<protein>
    <submittedName>
        <fullName evidence="12">Interleukin-21 receptor-like</fullName>
    </submittedName>
</protein>
<evidence type="ECO:0000256" key="5">
    <source>
        <dbReference type="ARBA" id="ARBA00023136"/>
    </source>
</evidence>
<dbReference type="CDD" id="cd00063">
    <property type="entry name" value="FN3"/>
    <property type="match status" value="1"/>
</dbReference>
<dbReference type="AlphaFoldDB" id="A0A8C9S3L2"/>
<evidence type="ECO:0000313" key="12">
    <source>
        <dbReference type="Ensembl" id="ENSSFOP00015029358.1"/>
    </source>
</evidence>
<evidence type="ECO:0000256" key="3">
    <source>
        <dbReference type="ARBA" id="ARBA00022729"/>
    </source>
</evidence>
<feature type="domain" description="Fibronectin type-III" evidence="11">
    <location>
        <begin position="122"/>
        <end position="224"/>
    </location>
</feature>
<dbReference type="GO" id="GO:0009897">
    <property type="term" value="C:external side of plasma membrane"/>
    <property type="evidence" value="ECO:0007669"/>
    <property type="project" value="TreeGrafter"/>
</dbReference>
<evidence type="ECO:0000256" key="10">
    <source>
        <dbReference type="SAM" id="SignalP"/>
    </source>
</evidence>
<evidence type="ECO:0000313" key="13">
    <source>
        <dbReference type="Proteomes" id="UP000694397"/>
    </source>
</evidence>
<name>A0A8C9S3L2_SCLFO</name>
<proteinExistence type="predicted"/>
<keyword evidence="2 9" id="KW-0812">Transmembrane</keyword>
<organism evidence="12 13">
    <name type="scientific">Scleropages formosus</name>
    <name type="common">Asian bonytongue</name>
    <name type="synonym">Osteoglossum formosum</name>
    <dbReference type="NCBI Taxonomy" id="113540"/>
    <lineage>
        <taxon>Eukaryota</taxon>
        <taxon>Metazoa</taxon>
        <taxon>Chordata</taxon>
        <taxon>Craniata</taxon>
        <taxon>Vertebrata</taxon>
        <taxon>Euteleostomi</taxon>
        <taxon>Actinopterygii</taxon>
        <taxon>Neopterygii</taxon>
        <taxon>Teleostei</taxon>
        <taxon>Osteoglossocephala</taxon>
        <taxon>Osteoglossomorpha</taxon>
        <taxon>Osteoglossiformes</taxon>
        <taxon>Osteoglossidae</taxon>
        <taxon>Scleropages</taxon>
    </lineage>
</organism>
<dbReference type="GeneTree" id="ENSGT00940000167095"/>
<dbReference type="PANTHER" id="PTHR23037">
    <property type="entry name" value="CYTOKINE RECEPTOR"/>
    <property type="match status" value="1"/>
</dbReference>
<evidence type="ECO:0000256" key="6">
    <source>
        <dbReference type="ARBA" id="ARBA00023170"/>
    </source>
</evidence>
<feature type="region of interest" description="Disordered" evidence="8">
    <location>
        <begin position="363"/>
        <end position="406"/>
    </location>
</feature>
<keyword evidence="3 10" id="KW-0732">Signal</keyword>
<feature type="compositionally biased region" description="Polar residues" evidence="8">
    <location>
        <begin position="363"/>
        <end position="373"/>
    </location>
</feature>
<keyword evidence="5 9" id="KW-0472">Membrane</keyword>
<evidence type="ECO:0000256" key="4">
    <source>
        <dbReference type="ARBA" id="ARBA00022989"/>
    </source>
</evidence>
<reference evidence="12 13" key="1">
    <citation type="submission" date="2019-04" db="EMBL/GenBank/DDBJ databases">
        <authorList>
            <consortium name="Wellcome Sanger Institute Data Sharing"/>
        </authorList>
    </citation>
    <scope>NUCLEOTIDE SEQUENCE [LARGE SCALE GENOMIC DNA]</scope>
</reference>
<dbReference type="PANTHER" id="PTHR23037:SF7">
    <property type="entry name" value="INTERLEUKIN-21 RECEPTOR"/>
    <property type="match status" value="1"/>
</dbReference>
<feature type="chain" id="PRO_5034454914" evidence="10">
    <location>
        <begin position="23"/>
        <end position="457"/>
    </location>
</feature>
<dbReference type="SUPFAM" id="SSF49265">
    <property type="entry name" value="Fibronectin type III"/>
    <property type="match status" value="1"/>
</dbReference>